<accession>A0A1X9NCK5</accession>
<dbReference type="STRING" id="716816.BST96_15055"/>
<dbReference type="InterPro" id="IPR001455">
    <property type="entry name" value="TusA-like"/>
</dbReference>
<proteinExistence type="inferred from homology"/>
<dbReference type="PANTHER" id="PTHR33279">
    <property type="entry name" value="SULFUR CARRIER PROTEIN YEDF-RELATED"/>
    <property type="match status" value="1"/>
</dbReference>
<dbReference type="PANTHER" id="PTHR33279:SF2">
    <property type="entry name" value="SULFUR CARRIER PROTEIN TUSA"/>
    <property type="match status" value="1"/>
</dbReference>
<dbReference type="Gene3D" id="3.30.110.40">
    <property type="entry name" value="TusA-like domain"/>
    <property type="match status" value="1"/>
</dbReference>
<sequence>MTASIRTLDTCGLACPMPLLKAKQALNSMASGEQLLVTATDQGSWRDFKVYAEHSGHPLLQRQEVDGIYHYLLEKK</sequence>
<organism evidence="3 4">
    <name type="scientific">Oceanicoccus sagamiensis</name>
    <dbReference type="NCBI Taxonomy" id="716816"/>
    <lineage>
        <taxon>Bacteria</taxon>
        <taxon>Pseudomonadati</taxon>
        <taxon>Pseudomonadota</taxon>
        <taxon>Gammaproteobacteria</taxon>
        <taxon>Cellvibrionales</taxon>
        <taxon>Spongiibacteraceae</taxon>
        <taxon>Oceanicoccus</taxon>
    </lineage>
</organism>
<gene>
    <name evidence="3" type="ORF">BST96_15055</name>
</gene>
<protein>
    <submittedName>
        <fullName evidence="3">Response regulator SirA</fullName>
    </submittedName>
</protein>
<keyword evidence="4" id="KW-1185">Reference proteome</keyword>
<dbReference type="RefSeq" id="WP_085759490.1">
    <property type="nucleotide sequence ID" value="NZ_CP019343.1"/>
</dbReference>
<dbReference type="CDD" id="cd00291">
    <property type="entry name" value="SirA_YedF_YeeD"/>
    <property type="match status" value="1"/>
</dbReference>
<dbReference type="AlphaFoldDB" id="A0A1X9NCK5"/>
<evidence type="ECO:0000256" key="1">
    <source>
        <dbReference type="ARBA" id="ARBA00008984"/>
    </source>
</evidence>
<dbReference type="PROSITE" id="PS01148">
    <property type="entry name" value="UPF0033"/>
    <property type="match status" value="1"/>
</dbReference>
<dbReference type="InterPro" id="IPR036868">
    <property type="entry name" value="TusA-like_sf"/>
</dbReference>
<dbReference type="KEGG" id="osg:BST96_15055"/>
<name>A0A1X9NCK5_9GAMM</name>
<evidence type="ECO:0000313" key="4">
    <source>
        <dbReference type="Proteomes" id="UP000193450"/>
    </source>
</evidence>
<evidence type="ECO:0000259" key="2">
    <source>
        <dbReference type="PROSITE" id="PS01148"/>
    </source>
</evidence>
<feature type="domain" description="UPF0033" evidence="2">
    <location>
        <begin position="8"/>
        <end position="32"/>
    </location>
</feature>
<dbReference type="SUPFAM" id="SSF64307">
    <property type="entry name" value="SirA-like"/>
    <property type="match status" value="1"/>
</dbReference>
<reference evidence="3 4" key="1">
    <citation type="submission" date="2016-11" db="EMBL/GenBank/DDBJ databases">
        <title>Trade-off between light-utilization and light-protection in marine flavobacteria.</title>
        <authorList>
            <person name="Kumagai Y."/>
        </authorList>
    </citation>
    <scope>NUCLEOTIDE SEQUENCE [LARGE SCALE GENOMIC DNA]</scope>
    <source>
        <strain evidence="3 4">NBRC 107125</strain>
    </source>
</reference>
<dbReference type="Pfam" id="PF01206">
    <property type="entry name" value="TusA"/>
    <property type="match status" value="1"/>
</dbReference>
<comment type="similarity">
    <text evidence="1">Belongs to the sulfur carrier protein TusA family.</text>
</comment>
<dbReference type="EMBL" id="CP019343">
    <property type="protein sequence ID" value="ARN75316.1"/>
    <property type="molecule type" value="Genomic_DNA"/>
</dbReference>
<evidence type="ECO:0000313" key="3">
    <source>
        <dbReference type="EMBL" id="ARN75316.1"/>
    </source>
</evidence>
<dbReference type="OrthoDB" id="9797352at2"/>
<dbReference type="Proteomes" id="UP000193450">
    <property type="component" value="Chromosome"/>
</dbReference>